<proteinExistence type="predicted"/>
<protein>
    <recommendedName>
        <fullName evidence="4">Ricin B lectin domain-containing protein</fullName>
    </recommendedName>
</protein>
<evidence type="ECO:0000256" key="1">
    <source>
        <dbReference type="SAM" id="SignalP"/>
    </source>
</evidence>
<reference evidence="2 3" key="1">
    <citation type="journal article" date="2016" name="Mol. Biol. Evol.">
        <title>Comparative Genomics of Early-Diverging Mushroom-Forming Fungi Provides Insights into the Origins of Lignocellulose Decay Capabilities.</title>
        <authorList>
            <person name="Nagy L.G."/>
            <person name="Riley R."/>
            <person name="Tritt A."/>
            <person name="Adam C."/>
            <person name="Daum C."/>
            <person name="Floudas D."/>
            <person name="Sun H."/>
            <person name="Yadav J.S."/>
            <person name="Pangilinan J."/>
            <person name="Larsson K.H."/>
            <person name="Matsuura K."/>
            <person name="Barry K."/>
            <person name="Labutti K."/>
            <person name="Kuo R."/>
            <person name="Ohm R.A."/>
            <person name="Bhattacharya S.S."/>
            <person name="Shirouzu T."/>
            <person name="Yoshinaga Y."/>
            <person name="Martin F.M."/>
            <person name="Grigoriev I.V."/>
            <person name="Hibbett D.S."/>
        </authorList>
    </citation>
    <scope>NUCLEOTIDE SEQUENCE [LARGE SCALE GENOMIC DNA]</scope>
    <source>
        <strain evidence="2 3">HHB12029</strain>
    </source>
</reference>
<feature type="chain" id="PRO_5007861858" description="Ricin B lectin domain-containing protein" evidence="1">
    <location>
        <begin position="20"/>
        <end position="279"/>
    </location>
</feature>
<gene>
    <name evidence="2" type="ORF">EXIGLDRAFT_763696</name>
</gene>
<organism evidence="2 3">
    <name type="scientific">Exidia glandulosa HHB12029</name>
    <dbReference type="NCBI Taxonomy" id="1314781"/>
    <lineage>
        <taxon>Eukaryota</taxon>
        <taxon>Fungi</taxon>
        <taxon>Dikarya</taxon>
        <taxon>Basidiomycota</taxon>
        <taxon>Agaricomycotina</taxon>
        <taxon>Agaricomycetes</taxon>
        <taxon>Auriculariales</taxon>
        <taxon>Exidiaceae</taxon>
        <taxon>Exidia</taxon>
    </lineage>
</organism>
<dbReference type="InParanoid" id="A0A165LR49"/>
<name>A0A165LR49_EXIGL</name>
<dbReference type="Proteomes" id="UP000077266">
    <property type="component" value="Unassembled WGS sequence"/>
</dbReference>
<dbReference type="AlphaFoldDB" id="A0A165LR49"/>
<accession>A0A165LR49</accession>
<dbReference type="EMBL" id="KV425921">
    <property type="protein sequence ID" value="KZV98204.1"/>
    <property type="molecule type" value="Genomic_DNA"/>
</dbReference>
<dbReference type="OrthoDB" id="10535064at2759"/>
<keyword evidence="3" id="KW-1185">Reference proteome</keyword>
<evidence type="ECO:0000313" key="2">
    <source>
        <dbReference type="EMBL" id="KZV98204.1"/>
    </source>
</evidence>
<keyword evidence="1" id="KW-0732">Signal</keyword>
<evidence type="ECO:0008006" key="4">
    <source>
        <dbReference type="Google" id="ProtNLM"/>
    </source>
</evidence>
<sequence>MRITSIGSFALTALATARAISITTSGVYTLTIAGRALTHGNATAPVTAEIPSRAANQAWTVFFVADGVVSLQNVATLEFAAITRGNPGIVGTNSSFGWVLFESNLFCTGTDSAFCISLVSSNGQLSLVNPGNPENLPQVFDATPIPPPRAWYEVHNVATNRIIGATPGFTFLSTYPASDRSEIWLVQPQENSSTIALQNLDTSVWLTAESNGNVTAVFDPPAPWIVAFPAGLGQTLTPASSGFLQVTAGTSLVIDSFTGQTSTWVFHPVDPAPFLPRRV</sequence>
<feature type="signal peptide" evidence="1">
    <location>
        <begin position="1"/>
        <end position="19"/>
    </location>
</feature>
<evidence type="ECO:0000313" key="3">
    <source>
        <dbReference type="Proteomes" id="UP000077266"/>
    </source>
</evidence>